<dbReference type="PRINTS" id="PR00368">
    <property type="entry name" value="FADPNR"/>
</dbReference>
<dbReference type="PRINTS" id="PR00411">
    <property type="entry name" value="PNDRDTASEI"/>
</dbReference>
<dbReference type="EMBL" id="CP036259">
    <property type="protein sequence ID" value="QDR82649.1"/>
    <property type="molecule type" value="Genomic_DNA"/>
</dbReference>
<dbReference type="Gene3D" id="3.50.50.60">
    <property type="entry name" value="FAD/NAD(P)-binding domain"/>
    <property type="match status" value="2"/>
</dbReference>
<dbReference type="AlphaFoldDB" id="A0A517DZ72"/>
<keyword evidence="4" id="KW-0411">Iron-sulfur</keyword>
<dbReference type="RefSeq" id="WP_144352019.1">
    <property type="nucleotide sequence ID" value="NZ_CP036259.1"/>
</dbReference>
<protein>
    <submittedName>
        <fullName evidence="6">Ferredoxin--NADP reductase</fullName>
        <ecNumber evidence="6">1.18.1.2</ecNumber>
    </submittedName>
</protein>
<evidence type="ECO:0000313" key="7">
    <source>
        <dbReference type="Proteomes" id="UP000320776"/>
    </source>
</evidence>
<dbReference type="InterPro" id="IPR036188">
    <property type="entry name" value="FAD/NAD-bd_sf"/>
</dbReference>
<dbReference type="GO" id="GO:0004324">
    <property type="term" value="F:ferredoxin-NADP+ reductase activity"/>
    <property type="evidence" value="ECO:0007669"/>
    <property type="project" value="UniProtKB-EC"/>
</dbReference>
<dbReference type="InterPro" id="IPR017896">
    <property type="entry name" value="4Fe4S_Fe-S-bd"/>
</dbReference>
<dbReference type="PROSITE" id="PS00198">
    <property type="entry name" value="4FE4S_FER_1"/>
    <property type="match status" value="1"/>
</dbReference>
<reference evidence="6 7" key="1">
    <citation type="submission" date="2019-02" db="EMBL/GenBank/DDBJ databases">
        <title>Closed genome of Sporomusa termitida DSM 4440.</title>
        <authorList>
            <person name="Poehlein A."/>
            <person name="Daniel R."/>
        </authorList>
    </citation>
    <scope>NUCLEOTIDE SEQUENCE [LARGE SCALE GENOMIC DNA]</scope>
    <source>
        <strain evidence="6 7">DSM 4440</strain>
    </source>
</reference>
<evidence type="ECO:0000256" key="2">
    <source>
        <dbReference type="ARBA" id="ARBA00023002"/>
    </source>
</evidence>
<dbReference type="KEGG" id="sted:SPTER_40780"/>
<keyword evidence="1" id="KW-0479">Metal-binding</keyword>
<dbReference type="SUPFAM" id="SSF51905">
    <property type="entry name" value="FAD/NAD(P)-binding domain"/>
    <property type="match status" value="1"/>
</dbReference>
<dbReference type="EC" id="1.18.1.2" evidence="6"/>
<dbReference type="Proteomes" id="UP000320776">
    <property type="component" value="Chromosome"/>
</dbReference>
<accession>A0A517DZ72</accession>
<evidence type="ECO:0000259" key="5">
    <source>
        <dbReference type="PROSITE" id="PS51379"/>
    </source>
</evidence>
<dbReference type="InterPro" id="IPR051691">
    <property type="entry name" value="Metab_Enz_Cyan_OpOx_G3PDH"/>
</dbReference>
<dbReference type="OrthoDB" id="9776839at2"/>
<evidence type="ECO:0000313" key="6">
    <source>
        <dbReference type="EMBL" id="QDR82649.1"/>
    </source>
</evidence>
<dbReference type="Pfam" id="PF07992">
    <property type="entry name" value="Pyr_redox_2"/>
    <property type="match status" value="1"/>
</dbReference>
<keyword evidence="3" id="KW-0408">Iron</keyword>
<dbReference type="InterPro" id="IPR017900">
    <property type="entry name" value="4Fe4S_Fe_S_CS"/>
</dbReference>
<gene>
    <name evidence="6" type="ORF">SPTER_40780</name>
</gene>
<dbReference type="PANTHER" id="PTHR42949:SF3">
    <property type="entry name" value="ANAEROBIC GLYCEROL-3-PHOSPHATE DEHYDROGENASE SUBUNIT B"/>
    <property type="match status" value="1"/>
</dbReference>
<evidence type="ECO:0000256" key="1">
    <source>
        <dbReference type="ARBA" id="ARBA00022723"/>
    </source>
</evidence>
<dbReference type="PROSITE" id="PS51379">
    <property type="entry name" value="4FE4S_FER_2"/>
    <property type="match status" value="2"/>
</dbReference>
<proteinExistence type="predicted"/>
<dbReference type="InterPro" id="IPR023753">
    <property type="entry name" value="FAD/NAD-binding_dom"/>
</dbReference>
<dbReference type="Pfam" id="PF00037">
    <property type="entry name" value="Fer4"/>
    <property type="match status" value="1"/>
</dbReference>
<keyword evidence="7" id="KW-1185">Reference proteome</keyword>
<organism evidence="6 7">
    <name type="scientific">Sporomusa termitida</name>
    <dbReference type="NCBI Taxonomy" id="2377"/>
    <lineage>
        <taxon>Bacteria</taxon>
        <taxon>Bacillati</taxon>
        <taxon>Bacillota</taxon>
        <taxon>Negativicutes</taxon>
        <taxon>Selenomonadales</taxon>
        <taxon>Sporomusaceae</taxon>
        <taxon>Sporomusa</taxon>
    </lineage>
</organism>
<evidence type="ECO:0000256" key="4">
    <source>
        <dbReference type="ARBA" id="ARBA00023014"/>
    </source>
</evidence>
<name>A0A517DZ72_9FIRM</name>
<keyword evidence="2 6" id="KW-0560">Oxidoreductase</keyword>
<dbReference type="PANTHER" id="PTHR42949">
    <property type="entry name" value="ANAEROBIC GLYCEROL-3-PHOSPHATE DEHYDROGENASE SUBUNIT B"/>
    <property type="match status" value="1"/>
</dbReference>
<dbReference type="GO" id="GO:0046872">
    <property type="term" value="F:metal ion binding"/>
    <property type="evidence" value="ECO:0007669"/>
    <property type="project" value="UniProtKB-KW"/>
</dbReference>
<dbReference type="Gene3D" id="3.30.70.20">
    <property type="match status" value="1"/>
</dbReference>
<feature type="domain" description="4Fe-4S ferredoxin-type" evidence="5">
    <location>
        <begin position="428"/>
        <end position="457"/>
    </location>
</feature>
<evidence type="ECO:0000256" key="3">
    <source>
        <dbReference type="ARBA" id="ARBA00023004"/>
    </source>
</evidence>
<sequence length="536" mass="56445">MIRYEVIIIGAGPAGLSAAIEAAARGLKVVVFDENDKPGGQLFKQIHKFFGAKEHQARERGFRIGERLLAQAVGLGVKVVLGAQVVGIFDNKQITVMIDTQMEYYVGNSIVIATGASENVISFPGWTLPGVIGAGAAQTLMNIYGLRPGSKVLMVGSGNVGVVVGYQLIQAGCQVAAVIDAAAHIGGYGVHAAKIARMGVPFYLSHTIAQAHGTDRVCGATIVEVDQAWQPVPGSEKFLDVDVICLAVGLSPMSQLARLAGCLLQDHPHKGGLVPVCDEYGETTVKDIYAAGDVAGIEEASSAMLQGRIAGNAIACRHGYISRTEFERYHAEYKTSLMQLRGGTFGHDGGEKTQPKHTAEGQPLSQTLLTKGYLDERELTVFPGIPGEAARKQGLVAVLECTQNIPCNPCQDVCPKGCIKVGDKITNLPVMVSSAHCSGCGLCVISCPGQAIFLVNETYADNFAAVSIPYELVPLPVPGSKGMACDRSGAVLAEAEVISVRKNAKSDGTALLTMKVPGQWAMLARFFKPGAALQEG</sequence>
<dbReference type="SUPFAM" id="SSF54862">
    <property type="entry name" value="4Fe-4S ferredoxins"/>
    <property type="match status" value="1"/>
</dbReference>
<feature type="domain" description="4Fe-4S ferredoxin-type" evidence="5">
    <location>
        <begin position="392"/>
        <end position="424"/>
    </location>
</feature>
<dbReference type="GO" id="GO:0051536">
    <property type="term" value="F:iron-sulfur cluster binding"/>
    <property type="evidence" value="ECO:0007669"/>
    <property type="project" value="UniProtKB-KW"/>
</dbReference>